<keyword evidence="7 12" id="KW-1133">Transmembrane helix</keyword>
<dbReference type="GO" id="GO:0004222">
    <property type="term" value="F:metalloendopeptidase activity"/>
    <property type="evidence" value="ECO:0007669"/>
    <property type="project" value="InterPro"/>
</dbReference>
<comment type="caution">
    <text evidence="14">The sequence shown here is derived from an EMBL/GenBank/DDBJ whole genome shotgun (WGS) entry which is preliminary data.</text>
</comment>
<keyword evidence="1" id="KW-1003">Cell membrane</keyword>
<dbReference type="InterPro" id="IPR050083">
    <property type="entry name" value="HtpX_protease"/>
</dbReference>
<dbReference type="Pfam" id="PF01435">
    <property type="entry name" value="Peptidase_M48"/>
    <property type="match status" value="1"/>
</dbReference>
<sequence length="357" mass="38241">MLPAFGLYTHIRANRIRSRFLLAGLVVLSLVLVFAVALLMRALSGEVPNGYRHDLGGYLAGAFRDLPWLAPFALAGSAVWIAIAFRFNQTLIDLVTGARPVTRADQPRLYNLLENLCISRGVPVPILRVMDNSAPNAFASGLKPEQHSITVTTGLLETLDDAELECVLAHELTHIRNDDVRTMVIAVIVTGILSFVGELLLRSNMSFRSGSQSGSSRKDKGGAGAAILIALVLIALVWFLSQAVKFALSRSREYLADAGAVELTKNPDAMISALQKIEGKGEIEKVPSGIMELCLDNPRSGIQDLFATHPSIADRIDALRRYAGGTPAIDAAPEPVSQGPASVSSASAPALGNPWNR</sequence>
<keyword evidence="9 12" id="KW-0472">Membrane</keyword>
<evidence type="ECO:0000256" key="9">
    <source>
        <dbReference type="ARBA" id="ARBA00023136"/>
    </source>
</evidence>
<keyword evidence="3 12" id="KW-0812">Transmembrane</keyword>
<name>A0A4R7BX15_9HYPH</name>
<evidence type="ECO:0000256" key="1">
    <source>
        <dbReference type="ARBA" id="ARBA00022475"/>
    </source>
</evidence>
<evidence type="ECO:0000256" key="10">
    <source>
        <dbReference type="RuleBase" id="RU003983"/>
    </source>
</evidence>
<dbReference type="RefSeq" id="WP_133771918.1">
    <property type="nucleotide sequence ID" value="NZ_SNZR01000013.1"/>
</dbReference>
<keyword evidence="14" id="KW-0346">Stress response</keyword>
<evidence type="ECO:0000256" key="5">
    <source>
        <dbReference type="ARBA" id="ARBA00022801"/>
    </source>
</evidence>
<reference evidence="14 15" key="1">
    <citation type="submission" date="2019-03" db="EMBL/GenBank/DDBJ databases">
        <title>Genomic Encyclopedia of Type Strains, Phase IV (KMG-IV): sequencing the most valuable type-strain genomes for metagenomic binning, comparative biology and taxonomic classification.</title>
        <authorList>
            <person name="Goeker M."/>
        </authorList>
    </citation>
    <scope>NUCLEOTIDE SEQUENCE [LARGE SCALE GENOMIC DNA]</scope>
    <source>
        <strain evidence="14 15">DSM 25903</strain>
    </source>
</reference>
<keyword evidence="6 10" id="KW-0862">Zinc</keyword>
<evidence type="ECO:0000256" key="3">
    <source>
        <dbReference type="ARBA" id="ARBA00022692"/>
    </source>
</evidence>
<dbReference type="InterPro" id="IPR001915">
    <property type="entry name" value="Peptidase_M48"/>
</dbReference>
<organism evidence="14 15">
    <name type="scientific">Enterovirga rhinocerotis</name>
    <dbReference type="NCBI Taxonomy" id="1339210"/>
    <lineage>
        <taxon>Bacteria</taxon>
        <taxon>Pseudomonadati</taxon>
        <taxon>Pseudomonadota</taxon>
        <taxon>Alphaproteobacteria</taxon>
        <taxon>Hyphomicrobiales</taxon>
        <taxon>Methylobacteriaceae</taxon>
        <taxon>Enterovirga</taxon>
    </lineage>
</organism>
<feature type="domain" description="Peptidase M48" evidence="13">
    <location>
        <begin position="105"/>
        <end position="322"/>
    </location>
</feature>
<protein>
    <submittedName>
        <fullName evidence="14">Heat shock protein</fullName>
    </submittedName>
</protein>
<feature type="region of interest" description="Disordered" evidence="11">
    <location>
        <begin position="329"/>
        <end position="357"/>
    </location>
</feature>
<evidence type="ECO:0000256" key="4">
    <source>
        <dbReference type="ARBA" id="ARBA00022723"/>
    </source>
</evidence>
<evidence type="ECO:0000256" key="12">
    <source>
        <dbReference type="SAM" id="Phobius"/>
    </source>
</evidence>
<accession>A0A4R7BX15</accession>
<dbReference type="PANTHER" id="PTHR43221">
    <property type="entry name" value="PROTEASE HTPX"/>
    <property type="match status" value="1"/>
</dbReference>
<dbReference type="GO" id="GO:0006508">
    <property type="term" value="P:proteolysis"/>
    <property type="evidence" value="ECO:0007669"/>
    <property type="project" value="UniProtKB-KW"/>
</dbReference>
<keyword evidence="2 10" id="KW-0645">Protease</keyword>
<dbReference type="AlphaFoldDB" id="A0A4R7BX15"/>
<keyword evidence="4" id="KW-0479">Metal-binding</keyword>
<evidence type="ECO:0000256" key="8">
    <source>
        <dbReference type="ARBA" id="ARBA00023049"/>
    </source>
</evidence>
<feature type="transmembrane region" description="Helical" evidence="12">
    <location>
        <begin position="182"/>
        <end position="201"/>
    </location>
</feature>
<feature type="transmembrane region" description="Helical" evidence="12">
    <location>
        <begin position="68"/>
        <end position="87"/>
    </location>
</feature>
<evidence type="ECO:0000256" key="6">
    <source>
        <dbReference type="ARBA" id="ARBA00022833"/>
    </source>
</evidence>
<evidence type="ECO:0000256" key="7">
    <source>
        <dbReference type="ARBA" id="ARBA00022989"/>
    </source>
</evidence>
<proteinExistence type="inferred from homology"/>
<gene>
    <name evidence="14" type="ORF">EV668_3339</name>
</gene>
<dbReference type="Proteomes" id="UP000295122">
    <property type="component" value="Unassembled WGS sequence"/>
</dbReference>
<evidence type="ECO:0000313" key="15">
    <source>
        <dbReference type="Proteomes" id="UP000295122"/>
    </source>
</evidence>
<evidence type="ECO:0000313" key="14">
    <source>
        <dbReference type="EMBL" id="TDR90488.1"/>
    </source>
</evidence>
<comment type="similarity">
    <text evidence="10">Belongs to the peptidase M48 family.</text>
</comment>
<feature type="compositionally biased region" description="Low complexity" evidence="11">
    <location>
        <begin position="340"/>
        <end position="350"/>
    </location>
</feature>
<keyword evidence="5 10" id="KW-0378">Hydrolase</keyword>
<dbReference type="PANTHER" id="PTHR43221:SF2">
    <property type="entry name" value="PROTEASE HTPX HOMOLOG"/>
    <property type="match status" value="1"/>
</dbReference>
<keyword evidence="15" id="KW-1185">Reference proteome</keyword>
<feature type="transmembrane region" description="Helical" evidence="12">
    <location>
        <begin position="221"/>
        <end position="240"/>
    </location>
</feature>
<dbReference type="CDD" id="cd07340">
    <property type="entry name" value="M48B_Htpx_like"/>
    <property type="match status" value="1"/>
</dbReference>
<evidence type="ECO:0000256" key="11">
    <source>
        <dbReference type="SAM" id="MobiDB-lite"/>
    </source>
</evidence>
<dbReference type="Gene3D" id="3.30.2010.10">
    <property type="entry name" value="Metalloproteases ('zincins'), catalytic domain"/>
    <property type="match status" value="1"/>
</dbReference>
<dbReference type="EMBL" id="SNZR01000013">
    <property type="protein sequence ID" value="TDR90488.1"/>
    <property type="molecule type" value="Genomic_DNA"/>
</dbReference>
<evidence type="ECO:0000259" key="13">
    <source>
        <dbReference type="Pfam" id="PF01435"/>
    </source>
</evidence>
<comment type="cofactor">
    <cofactor evidence="10">
        <name>Zn(2+)</name>
        <dbReference type="ChEBI" id="CHEBI:29105"/>
    </cofactor>
    <text evidence="10">Binds 1 zinc ion per subunit.</text>
</comment>
<dbReference type="OrthoDB" id="15218at2"/>
<evidence type="ECO:0000256" key="2">
    <source>
        <dbReference type="ARBA" id="ARBA00022670"/>
    </source>
</evidence>
<keyword evidence="8 10" id="KW-0482">Metalloprotease</keyword>
<dbReference type="GO" id="GO:0046872">
    <property type="term" value="F:metal ion binding"/>
    <property type="evidence" value="ECO:0007669"/>
    <property type="project" value="UniProtKB-KW"/>
</dbReference>